<protein>
    <submittedName>
        <fullName evidence="1">Uncharacterized protein</fullName>
    </submittedName>
</protein>
<keyword evidence="2" id="KW-1185">Reference proteome</keyword>
<organism evidence="1 2">
    <name type="scientific">Linderina macrospora</name>
    <dbReference type="NCBI Taxonomy" id="4868"/>
    <lineage>
        <taxon>Eukaryota</taxon>
        <taxon>Fungi</taxon>
        <taxon>Fungi incertae sedis</taxon>
        <taxon>Zoopagomycota</taxon>
        <taxon>Kickxellomycotina</taxon>
        <taxon>Kickxellomycetes</taxon>
        <taxon>Kickxellales</taxon>
        <taxon>Kickxellaceae</taxon>
        <taxon>Linderina</taxon>
    </lineage>
</organism>
<name>A0ACC1JD60_9FUNG</name>
<evidence type="ECO:0000313" key="2">
    <source>
        <dbReference type="Proteomes" id="UP001150603"/>
    </source>
</evidence>
<comment type="caution">
    <text evidence="1">The sequence shown here is derived from an EMBL/GenBank/DDBJ whole genome shotgun (WGS) entry which is preliminary data.</text>
</comment>
<proteinExistence type="predicted"/>
<reference evidence="1" key="1">
    <citation type="submission" date="2022-07" db="EMBL/GenBank/DDBJ databases">
        <title>Phylogenomic reconstructions and comparative analyses of Kickxellomycotina fungi.</title>
        <authorList>
            <person name="Reynolds N.K."/>
            <person name="Stajich J.E."/>
            <person name="Barry K."/>
            <person name="Grigoriev I.V."/>
            <person name="Crous P."/>
            <person name="Smith M.E."/>
        </authorList>
    </citation>
    <scope>NUCLEOTIDE SEQUENCE</scope>
    <source>
        <strain evidence="1">NRRL 5244</strain>
    </source>
</reference>
<gene>
    <name evidence="1" type="ORF">FBU59_001802</name>
</gene>
<evidence type="ECO:0000313" key="1">
    <source>
        <dbReference type="EMBL" id="KAJ1947983.1"/>
    </source>
</evidence>
<accession>A0ACC1JD60</accession>
<dbReference type="Proteomes" id="UP001150603">
    <property type="component" value="Unassembled WGS sequence"/>
</dbReference>
<dbReference type="EMBL" id="JANBPW010000879">
    <property type="protein sequence ID" value="KAJ1947983.1"/>
    <property type="molecule type" value="Genomic_DNA"/>
</dbReference>
<sequence length="151" mass="17199">MPSSQSRRPPRVYGRPEDTQRDAEQGYRKRMAVYSRNLHRAVPETSIRTCISKSPELVRQALAGNRCRAWVRRDIEVILDTTDTAIFEELIVSAIRESGSLDCRVVGPRIEPILGSYTDIFIDELAAFVNSTLPMETYDRYIVYDTANSAK</sequence>